<feature type="compositionally biased region" description="Gly residues" evidence="2">
    <location>
        <begin position="1033"/>
        <end position="1047"/>
    </location>
</feature>
<feature type="region of interest" description="Disordered" evidence="2">
    <location>
        <begin position="960"/>
        <end position="1083"/>
    </location>
</feature>
<dbReference type="PANTHER" id="PTHR45615:SF66">
    <property type="entry name" value="CARD DOMAIN-CONTAINING PROTEIN"/>
    <property type="match status" value="1"/>
</dbReference>
<evidence type="ECO:0000313" key="4">
    <source>
        <dbReference type="Proteomes" id="UP001497392"/>
    </source>
</evidence>
<evidence type="ECO:0000256" key="1">
    <source>
        <dbReference type="SAM" id="Coils"/>
    </source>
</evidence>
<proteinExistence type="predicted"/>
<gene>
    <name evidence="3" type="primary">g13178</name>
    <name evidence="3" type="ORF">VP750_LOCUS11694</name>
</gene>
<dbReference type="Proteomes" id="UP001497392">
    <property type="component" value="Unassembled WGS sequence"/>
</dbReference>
<dbReference type="Pfam" id="PF16690">
    <property type="entry name" value="MMACHC"/>
    <property type="match status" value="1"/>
</dbReference>
<dbReference type="EMBL" id="CAXHTA020000021">
    <property type="protein sequence ID" value="CAL5229788.1"/>
    <property type="molecule type" value="Genomic_DNA"/>
</dbReference>
<feature type="compositionally biased region" description="Basic and acidic residues" evidence="2">
    <location>
        <begin position="1243"/>
        <end position="1256"/>
    </location>
</feature>
<reference evidence="3 4" key="1">
    <citation type="submission" date="2024-06" db="EMBL/GenBank/DDBJ databases">
        <authorList>
            <person name="Kraege A."/>
            <person name="Thomma B."/>
        </authorList>
    </citation>
    <scope>NUCLEOTIDE SEQUENCE [LARGE SCALE GENOMIC DNA]</scope>
</reference>
<protein>
    <submittedName>
        <fullName evidence="3">G13178 protein</fullName>
    </submittedName>
</protein>
<feature type="compositionally biased region" description="Polar residues" evidence="2">
    <location>
        <begin position="1017"/>
        <end position="1026"/>
    </location>
</feature>
<organism evidence="3 4">
    <name type="scientific">Coccomyxa viridis</name>
    <dbReference type="NCBI Taxonomy" id="1274662"/>
    <lineage>
        <taxon>Eukaryota</taxon>
        <taxon>Viridiplantae</taxon>
        <taxon>Chlorophyta</taxon>
        <taxon>core chlorophytes</taxon>
        <taxon>Trebouxiophyceae</taxon>
        <taxon>Trebouxiophyceae incertae sedis</taxon>
        <taxon>Coccomyxaceae</taxon>
        <taxon>Coccomyxa</taxon>
    </lineage>
</organism>
<feature type="compositionally biased region" description="Polar residues" evidence="2">
    <location>
        <begin position="1050"/>
        <end position="1062"/>
    </location>
</feature>
<accession>A0ABP1GGH5</accession>
<dbReference type="PANTHER" id="PTHR45615">
    <property type="entry name" value="MYOSIN HEAVY CHAIN, NON-MUSCLE"/>
    <property type="match status" value="1"/>
</dbReference>
<feature type="region of interest" description="Disordered" evidence="2">
    <location>
        <begin position="802"/>
        <end position="829"/>
    </location>
</feature>
<keyword evidence="4" id="KW-1185">Reference proteome</keyword>
<feature type="region of interest" description="Disordered" evidence="2">
    <location>
        <begin position="899"/>
        <end position="924"/>
    </location>
</feature>
<feature type="coiled-coil region" evidence="1">
    <location>
        <begin position="414"/>
        <end position="527"/>
    </location>
</feature>
<comment type="caution">
    <text evidence="3">The sequence shown here is derived from an EMBL/GenBank/DDBJ whole genome shotgun (WGS) entry which is preliminary data.</text>
</comment>
<evidence type="ECO:0000313" key="3">
    <source>
        <dbReference type="EMBL" id="CAL5229788.1"/>
    </source>
</evidence>
<sequence>MPEDGASPLQSSRAAPDVGESELADVALIWRECQNGRTARRRARTSVTSLYSSGVMEALLEDIKGQRAAADLQLAAARREKAAADELSSKAGYEGFCIQGQLLHSLESAVDRAAAAHSDKEQLRVDLRSALAEVAAMQEQQHHLAQQLQDSDGCRLGIGVQAEQSVRVAAEQALQASRDEVQALSAKARRAEKRRKRLQATMEGFTEAAQQPILTHGQSLAASRGAWPGHIGGTAAEALLSAYTELPEHVSGGVTPAPVKDMHSISPSEQVTTAQLSSPQSVHERQGIREVYRTPMSRLQRAGSAAVSPGSCPTSERRQVQREASAEALAMEYEQSAGSGYEEEADLHLTPSRLLLRLREARAAAASAASGARRARAAASAAEMRQATAEAAEQRIGAALLAAEQRGHALDEHCRRLQAKLGRTEVDLAQLRNQNEGAMRDMALKAGAIRDLRAECDSGRKKIEILQTQVAAVREEAVTELSKHIKQAQRLEELREADAELLASQKAELAQLHARQTELQLAAVEREAAAQDLYVRLEAAQGDLCAHRERGDQAAAQLAAVQQHLQDVDSRLEGSVAEFEASQRALEAAEEALREQAADNERLGGALESKTSHVAELEGQHKDLAAEAQALQAETCRLEAALLAEQLRATDLTRELEEGHAEQERLREACACAEISLEALQAEKTDMILRWQAMDGRTDRSVQEAEARLADVQTELMATQYDAHLAGEALRSSQEHLSDLSFNMEDGENRLAEMQAQFAHMEEQIAAAEALRAEAEARCGELEEQVAEEKARSKKLAEKLAAARSASSSAPVHAQLASTEEAKRRAEQHAESLRQKLLLLRKDTAAREAQLREEAAAARGEAEAAAQLVHALQPKGDFVLGTLWTKLMEAHARATKLPHKLPVRPPGGLTQPDPILDSPEEGAQKQHLVEIWAQLEAARGDAEEQKRQLATAQAKLAAGMPRGQKAQLEAPAPCSTEAAGHEQCSETAQIDPSAASPLSPLTEEPSNADAQRHCANDNLSEPVSQQPAPPLVGEGGNFGNMGSGSSSGGCTQSEDSPPSVQEQGRPGGAQESPIRGLIIPESPADSRAIAENMLRLLREDSPMCEGFGGSWEFSPGASGHDSLPDQAGRLQKQPLDDVDDSASSSCPPGKADSAECAPEFELASEQEGAVAEQAALLSTTESSGGASIDGGCSVTRTSQKRGVEPEDAAATLPNGAEVAATAGADSSRHVAEGPFGLPASGRVADKDDVESSRLEAEALFSLPDGAKMTNTAGAESPRHDAEGQGSCSGAQEPLSDALPPISEPPAVLQAHAAAQWGSVSQLLPGLRLRAVHRQLLGRGVMLIALVAAVRLRTGILQLLKFVFRAFALYAETMQRLRGHASLTSQRWDFVVQGLRQSLASAGFDIVHPLSAAWYNEHVEETSQQLPASSPGGSTLAVLVGNTKNLWNSFQAAYEHEDALQQEADPLDCYAERCIQSAASSLGRPSKIFWAHEGTSMAINGPSTELQRMAALAGLTYWDESSGLSLHPKYGSWFALRAVLVFEGIEHTGAPPKPLQNPMSAATQAYLRMATRSARSFSAESLADISRSSSGELSSRRSSGSCDEPLTKQALAARWQRWAAVRDLPCPGHPWRYPPAMLQYHYTGDRTCLLSPKRR</sequence>
<feature type="coiled-coil region" evidence="1">
    <location>
        <begin position="167"/>
        <end position="208"/>
    </location>
</feature>
<feature type="compositionally biased region" description="Basic and acidic residues" evidence="2">
    <location>
        <begin position="820"/>
        <end position="829"/>
    </location>
</feature>
<dbReference type="InterPro" id="IPR032037">
    <property type="entry name" value="MMACHC"/>
</dbReference>
<name>A0ABP1GGH5_9CHLO</name>
<keyword evidence="1" id="KW-0175">Coiled coil</keyword>
<feature type="compositionally biased region" description="Polar residues" evidence="2">
    <location>
        <begin position="1176"/>
        <end position="1185"/>
    </location>
</feature>
<feature type="region of interest" description="Disordered" evidence="2">
    <location>
        <begin position="1106"/>
        <end position="1302"/>
    </location>
</feature>
<evidence type="ECO:0000256" key="2">
    <source>
        <dbReference type="SAM" id="MobiDB-lite"/>
    </source>
</evidence>